<feature type="signal peptide" evidence="2">
    <location>
        <begin position="1"/>
        <end position="21"/>
    </location>
</feature>
<dbReference type="EMBL" id="CP013388">
    <property type="protein sequence ID" value="AOJ07509.1"/>
    <property type="molecule type" value="Genomic_DNA"/>
</dbReference>
<reference evidence="3 4" key="1">
    <citation type="submission" date="2015-12" db="EMBL/GenBank/DDBJ databases">
        <title>Diversity of Burkholderia near neighbor genomes.</title>
        <authorList>
            <person name="Sahl J."/>
            <person name="Wagner D."/>
            <person name="Keim P."/>
        </authorList>
    </citation>
    <scope>NUCLEOTIDE SEQUENCE [LARGE SCALE GENOMIC DNA]</scope>
    <source>
        <strain evidence="3 4">BDU8</strain>
    </source>
</reference>
<evidence type="ECO:0008006" key="5">
    <source>
        <dbReference type="Google" id="ProtNLM"/>
    </source>
</evidence>
<feature type="region of interest" description="Disordered" evidence="1">
    <location>
        <begin position="66"/>
        <end position="98"/>
    </location>
</feature>
<evidence type="ECO:0000313" key="3">
    <source>
        <dbReference type="EMBL" id="AOJ07509.1"/>
    </source>
</evidence>
<gene>
    <name evidence="3" type="ORF">WS71_09445</name>
</gene>
<evidence type="ECO:0000256" key="1">
    <source>
        <dbReference type="SAM" id="MobiDB-lite"/>
    </source>
</evidence>
<dbReference type="AlphaFoldDB" id="A0A1B4FUZ3"/>
<name>A0A1B4FUZ3_9BURK</name>
<organism evidence="3 4">
    <name type="scientific">Burkholderia mayonis</name>
    <dbReference type="NCBI Taxonomy" id="1385591"/>
    <lineage>
        <taxon>Bacteria</taxon>
        <taxon>Pseudomonadati</taxon>
        <taxon>Pseudomonadota</taxon>
        <taxon>Betaproteobacteria</taxon>
        <taxon>Burkholderiales</taxon>
        <taxon>Burkholderiaceae</taxon>
        <taxon>Burkholderia</taxon>
        <taxon>pseudomallei group</taxon>
    </lineage>
</organism>
<evidence type="ECO:0000313" key="4">
    <source>
        <dbReference type="Proteomes" id="UP000067711"/>
    </source>
</evidence>
<dbReference type="Proteomes" id="UP000067711">
    <property type="component" value="Chromosome 2"/>
</dbReference>
<protein>
    <recommendedName>
        <fullName evidence="5">Lipoprotein</fullName>
    </recommendedName>
</protein>
<feature type="chain" id="PRO_5015336646" description="Lipoprotein" evidence="2">
    <location>
        <begin position="22"/>
        <end position="98"/>
    </location>
</feature>
<dbReference type="RefSeq" id="WP_066486619.1">
    <property type="nucleotide sequence ID" value="NZ_CP013388.1"/>
</dbReference>
<accession>A0A1B4FUZ3</accession>
<evidence type="ECO:0000256" key="2">
    <source>
        <dbReference type="SAM" id="SignalP"/>
    </source>
</evidence>
<feature type="compositionally biased region" description="Low complexity" evidence="1">
    <location>
        <begin position="71"/>
        <end position="86"/>
    </location>
</feature>
<proteinExistence type="predicted"/>
<keyword evidence="2" id="KW-0732">Signal</keyword>
<sequence length="98" mass="9882">MRKISAALLGASAAWPALVHATMFADPADAAASVPAIVAPSALDGYRRYRDDDGPTWQQLNRTVAEPPRNAAAPSAKAGNGAAAAHGGHGAMHGKAAQ</sequence>